<proteinExistence type="predicted"/>
<dbReference type="RefSeq" id="WP_109573675.1">
    <property type="nucleotide sequence ID" value="NZ_UHJL01000006.1"/>
</dbReference>
<dbReference type="AlphaFoldDB" id="A0A380SAC3"/>
<gene>
    <name evidence="1" type="ORF">SAMN05661053_2907</name>
</gene>
<dbReference type="EMBL" id="UHJL01000006">
    <property type="protein sequence ID" value="SUQ26101.1"/>
    <property type="molecule type" value="Genomic_DNA"/>
</dbReference>
<evidence type="ECO:0008006" key="3">
    <source>
        <dbReference type="Google" id="ProtNLM"/>
    </source>
</evidence>
<protein>
    <recommendedName>
        <fullName evidence="3">DUF190 domain-containing protein</fullName>
    </recommendedName>
</protein>
<sequence>MSGDTFQKGIKYEIFVGLKDKDSYEEIFSVNKFKEILAEICTEKQISFSLLTQLGGYTHNKGYTTETSLRVIIIGINEEELVQLSVKLKEMINTDTVLITKTDIEYSFM</sequence>
<evidence type="ECO:0000313" key="1">
    <source>
        <dbReference type="EMBL" id="SUQ26101.1"/>
    </source>
</evidence>
<evidence type="ECO:0000313" key="2">
    <source>
        <dbReference type="Proteomes" id="UP000255423"/>
    </source>
</evidence>
<name>A0A380SAC3_FIBSU</name>
<reference evidence="1 2" key="1">
    <citation type="submission" date="2017-08" db="EMBL/GenBank/DDBJ databases">
        <authorList>
            <person name="de Groot N.N."/>
        </authorList>
    </citation>
    <scope>NUCLEOTIDE SEQUENCE [LARGE SCALE GENOMIC DNA]</scope>
    <source>
        <strain evidence="1 2">HM2</strain>
    </source>
</reference>
<organism evidence="1 2">
    <name type="scientific">Fibrobacter succinogenes</name>
    <name type="common">Bacteroides succinogenes</name>
    <dbReference type="NCBI Taxonomy" id="833"/>
    <lineage>
        <taxon>Bacteria</taxon>
        <taxon>Pseudomonadati</taxon>
        <taxon>Fibrobacterota</taxon>
        <taxon>Fibrobacteria</taxon>
        <taxon>Fibrobacterales</taxon>
        <taxon>Fibrobacteraceae</taxon>
        <taxon>Fibrobacter</taxon>
    </lineage>
</organism>
<dbReference type="Proteomes" id="UP000255423">
    <property type="component" value="Unassembled WGS sequence"/>
</dbReference>
<accession>A0A380SAC3</accession>